<accession>A0A1W9Z647</accession>
<dbReference type="OrthoDB" id="4730409at2"/>
<gene>
    <name evidence="2" type="ORF">BST12_28700</name>
</gene>
<dbReference type="AlphaFoldDB" id="A0A1W9Z647"/>
<sequence length="191" mass="19911">MAEAQARAAYEALKGELLDHNAACPPIVPTVAQAERCNTWAAELNARKAALEARLRDLGVEILPGGSEPASTQPGMPGGQPHSETPSSSTIDKQAAEIGREASVLPRGTRSDTIADKVTDLHLTQDQAAEAADIAAKTAFGETAGIASLPNGSKVVLPVRIDQGIALMVHPDGSVAVFRGDLQQFLPYLGK</sequence>
<dbReference type="RefSeq" id="WP_083116512.1">
    <property type="nucleotide sequence ID" value="NZ_MVHE01000162.1"/>
</dbReference>
<dbReference type="Proteomes" id="UP000192284">
    <property type="component" value="Unassembled WGS sequence"/>
</dbReference>
<evidence type="ECO:0000313" key="2">
    <source>
        <dbReference type="EMBL" id="ORA07879.1"/>
    </source>
</evidence>
<proteinExistence type="predicted"/>
<evidence type="ECO:0000256" key="1">
    <source>
        <dbReference type="SAM" id="MobiDB-lite"/>
    </source>
</evidence>
<protein>
    <submittedName>
        <fullName evidence="2">Uncharacterized protein</fullName>
    </submittedName>
</protein>
<keyword evidence="3" id="KW-1185">Reference proteome</keyword>
<feature type="region of interest" description="Disordered" evidence="1">
    <location>
        <begin position="63"/>
        <end position="92"/>
    </location>
</feature>
<feature type="compositionally biased region" description="Polar residues" evidence="1">
    <location>
        <begin position="82"/>
        <end position="92"/>
    </location>
</feature>
<organism evidence="2 3">
    <name type="scientific">Mycobacterium angelicum</name>
    <dbReference type="NCBI Taxonomy" id="470074"/>
    <lineage>
        <taxon>Bacteria</taxon>
        <taxon>Bacillati</taxon>
        <taxon>Actinomycetota</taxon>
        <taxon>Actinomycetes</taxon>
        <taxon>Mycobacteriales</taxon>
        <taxon>Mycobacteriaceae</taxon>
        <taxon>Mycobacterium</taxon>
    </lineage>
</organism>
<evidence type="ECO:0000313" key="3">
    <source>
        <dbReference type="Proteomes" id="UP000192284"/>
    </source>
</evidence>
<dbReference type="EMBL" id="MVHE01000162">
    <property type="protein sequence ID" value="ORA07879.1"/>
    <property type="molecule type" value="Genomic_DNA"/>
</dbReference>
<name>A0A1W9Z647_MYCAN</name>
<reference evidence="2 3" key="1">
    <citation type="submission" date="2017-02" db="EMBL/GenBank/DDBJ databases">
        <title>The new phylogeny of genus Mycobacterium.</title>
        <authorList>
            <person name="Tortoli E."/>
            <person name="Trovato A."/>
            <person name="Cirillo D.M."/>
        </authorList>
    </citation>
    <scope>NUCLEOTIDE SEQUENCE [LARGE SCALE GENOMIC DNA]</scope>
    <source>
        <strain evidence="2 3">DSM 45057</strain>
    </source>
</reference>
<comment type="caution">
    <text evidence="2">The sequence shown here is derived from an EMBL/GenBank/DDBJ whole genome shotgun (WGS) entry which is preliminary data.</text>
</comment>